<gene>
    <name evidence="11" type="ORF">Pan265_23980</name>
</gene>
<evidence type="ECO:0000256" key="8">
    <source>
        <dbReference type="SAM" id="Phobius"/>
    </source>
</evidence>
<keyword evidence="6 8" id="KW-1133">Transmembrane helix</keyword>
<dbReference type="SMART" id="SM00382">
    <property type="entry name" value="AAA"/>
    <property type="match status" value="1"/>
</dbReference>
<accession>A0A518C000</accession>
<dbReference type="SUPFAM" id="SSF52540">
    <property type="entry name" value="P-loop containing nucleoside triphosphate hydrolases"/>
    <property type="match status" value="1"/>
</dbReference>
<dbReference type="CDD" id="cd03254">
    <property type="entry name" value="ABCC_Glucan_exporter_like"/>
    <property type="match status" value="1"/>
</dbReference>
<evidence type="ECO:0000259" key="10">
    <source>
        <dbReference type="PROSITE" id="PS50929"/>
    </source>
</evidence>
<dbReference type="CDD" id="cd18540">
    <property type="entry name" value="ABC_6TM_exporter_like"/>
    <property type="match status" value="1"/>
</dbReference>
<sequence length="611" mass="67325">MADGYYEDEAPLQGFRLSSFRRVLAFGRPYLGVFVLVIVIALVVAGFEIGLPLVFAQVIDAADTGDAERAWLMMPIYAFLVAVLVAAIMAFINLVGGVSARVAHDIRRDSFDRLQDLEFGYFDVRPTGWLMSRLTSDCNKIARIMGWATLDLAWGSATILVVAVVLFLNDFVLASIVMGTVPLLAVAGRWFQVRLLETARLVRKTNSRVTATYNESILGVRTTKTLVQEDNNARDFEAVSARMMNESMAHALYGAAFMPTIGVICSLGVAGALWFGGDHVIAGVITIGILSMFMHFATFLQEPVKEMARQLTMIQSAQASAERITDLLETEPKIRDSEAVLERIAAYGGDEPGLACDGLPNHIRRVRFEGVTFGYKPDRPVLHDFSLAVEPGQTIALVGPTGGGKSTIVSLLCRFYEPTHGRILIDEHDVQDRSLSWYQSRLGIVLQQPHLFTGTVAENIRYGRLDASDDAVAEAAALVRADAFIDRLKDGYQTQVGSGGVLLSTGQKQLIALARAVIADPEIFVMDEATSSVDTETERLIQDAIERVLEKRIAFVIAHRLSTIRSADRILVIQNGRMTESGRHEELLGQNGHYAQLYRDHLVSWDEMQRA</sequence>
<feature type="domain" description="ABC transmembrane type-1" evidence="10">
    <location>
        <begin position="35"/>
        <end position="316"/>
    </location>
</feature>
<dbReference type="GO" id="GO:0015421">
    <property type="term" value="F:ABC-type oligopeptide transporter activity"/>
    <property type="evidence" value="ECO:0007669"/>
    <property type="project" value="TreeGrafter"/>
</dbReference>
<evidence type="ECO:0000256" key="4">
    <source>
        <dbReference type="ARBA" id="ARBA00022741"/>
    </source>
</evidence>
<dbReference type="GO" id="GO:0016887">
    <property type="term" value="F:ATP hydrolysis activity"/>
    <property type="evidence" value="ECO:0007669"/>
    <property type="project" value="InterPro"/>
</dbReference>
<comment type="subcellular location">
    <subcellularLocation>
        <location evidence="1">Cell membrane</location>
        <topology evidence="1">Multi-pass membrane protein</topology>
    </subcellularLocation>
</comment>
<evidence type="ECO:0000313" key="12">
    <source>
        <dbReference type="Proteomes" id="UP000320386"/>
    </source>
</evidence>
<dbReference type="RefSeq" id="WP_236254402.1">
    <property type="nucleotide sequence ID" value="NZ_CP036280.1"/>
</dbReference>
<dbReference type="Pfam" id="PF00005">
    <property type="entry name" value="ABC_tran"/>
    <property type="match status" value="1"/>
</dbReference>
<dbReference type="InterPro" id="IPR027417">
    <property type="entry name" value="P-loop_NTPase"/>
</dbReference>
<name>A0A518C000_9BACT</name>
<keyword evidence="2" id="KW-0813">Transport</keyword>
<evidence type="ECO:0000256" key="5">
    <source>
        <dbReference type="ARBA" id="ARBA00022840"/>
    </source>
</evidence>
<evidence type="ECO:0000256" key="1">
    <source>
        <dbReference type="ARBA" id="ARBA00004651"/>
    </source>
</evidence>
<feature type="transmembrane region" description="Helical" evidence="8">
    <location>
        <begin position="76"/>
        <end position="98"/>
    </location>
</feature>
<feature type="domain" description="ABC transporter" evidence="9">
    <location>
        <begin position="366"/>
        <end position="600"/>
    </location>
</feature>
<keyword evidence="3 8" id="KW-0812">Transmembrane</keyword>
<evidence type="ECO:0000313" key="11">
    <source>
        <dbReference type="EMBL" id="QDU72529.1"/>
    </source>
</evidence>
<feature type="transmembrane region" description="Helical" evidence="8">
    <location>
        <begin position="251"/>
        <end position="274"/>
    </location>
</feature>
<dbReference type="EMBL" id="CP036280">
    <property type="protein sequence ID" value="QDU72529.1"/>
    <property type="molecule type" value="Genomic_DNA"/>
</dbReference>
<dbReference type="KEGG" id="mcad:Pan265_23980"/>
<dbReference type="GO" id="GO:0005886">
    <property type="term" value="C:plasma membrane"/>
    <property type="evidence" value="ECO:0007669"/>
    <property type="project" value="UniProtKB-SubCell"/>
</dbReference>
<protein>
    <submittedName>
        <fullName evidence="11">Putative ABC transporter ATP-binding protein</fullName>
    </submittedName>
</protein>
<dbReference type="PROSITE" id="PS50929">
    <property type="entry name" value="ABC_TM1F"/>
    <property type="match status" value="1"/>
</dbReference>
<dbReference type="PANTHER" id="PTHR43394:SF1">
    <property type="entry name" value="ATP-BINDING CASSETTE SUB-FAMILY B MEMBER 10, MITOCHONDRIAL"/>
    <property type="match status" value="1"/>
</dbReference>
<evidence type="ECO:0000256" key="6">
    <source>
        <dbReference type="ARBA" id="ARBA00022989"/>
    </source>
</evidence>
<evidence type="ECO:0000256" key="3">
    <source>
        <dbReference type="ARBA" id="ARBA00022692"/>
    </source>
</evidence>
<dbReference type="InterPro" id="IPR039421">
    <property type="entry name" value="Type_1_exporter"/>
</dbReference>
<dbReference type="Proteomes" id="UP000320386">
    <property type="component" value="Chromosome"/>
</dbReference>
<dbReference type="SUPFAM" id="SSF90123">
    <property type="entry name" value="ABC transporter transmembrane region"/>
    <property type="match status" value="1"/>
</dbReference>
<organism evidence="11 12">
    <name type="scientific">Mucisphaera calidilacus</name>
    <dbReference type="NCBI Taxonomy" id="2527982"/>
    <lineage>
        <taxon>Bacteria</taxon>
        <taxon>Pseudomonadati</taxon>
        <taxon>Planctomycetota</taxon>
        <taxon>Phycisphaerae</taxon>
        <taxon>Phycisphaerales</taxon>
        <taxon>Phycisphaeraceae</taxon>
        <taxon>Mucisphaera</taxon>
    </lineage>
</organism>
<evidence type="ECO:0000256" key="2">
    <source>
        <dbReference type="ARBA" id="ARBA00022448"/>
    </source>
</evidence>
<feature type="transmembrane region" description="Helical" evidence="8">
    <location>
        <begin position="141"/>
        <end position="165"/>
    </location>
</feature>
<evidence type="ECO:0000256" key="7">
    <source>
        <dbReference type="ARBA" id="ARBA00023136"/>
    </source>
</evidence>
<dbReference type="AlphaFoldDB" id="A0A518C000"/>
<keyword evidence="4" id="KW-0547">Nucleotide-binding</keyword>
<dbReference type="InterPro" id="IPR011527">
    <property type="entry name" value="ABC1_TM_dom"/>
</dbReference>
<dbReference type="Gene3D" id="3.40.50.300">
    <property type="entry name" value="P-loop containing nucleotide triphosphate hydrolases"/>
    <property type="match status" value="1"/>
</dbReference>
<dbReference type="Gene3D" id="1.20.1560.10">
    <property type="entry name" value="ABC transporter type 1, transmembrane domain"/>
    <property type="match status" value="1"/>
</dbReference>
<dbReference type="PROSITE" id="PS50893">
    <property type="entry name" value="ABC_TRANSPORTER_2"/>
    <property type="match status" value="1"/>
</dbReference>
<proteinExistence type="predicted"/>
<feature type="transmembrane region" description="Helical" evidence="8">
    <location>
        <begin position="30"/>
        <end position="56"/>
    </location>
</feature>
<feature type="transmembrane region" description="Helical" evidence="8">
    <location>
        <begin position="171"/>
        <end position="191"/>
    </location>
</feature>
<dbReference type="FunFam" id="3.40.50.300:FF:000287">
    <property type="entry name" value="Multidrug ABC transporter ATP-binding protein"/>
    <property type="match status" value="1"/>
</dbReference>
<dbReference type="InterPro" id="IPR003439">
    <property type="entry name" value="ABC_transporter-like_ATP-bd"/>
</dbReference>
<dbReference type="PANTHER" id="PTHR43394">
    <property type="entry name" value="ATP-DEPENDENT PERMEASE MDL1, MITOCHONDRIAL"/>
    <property type="match status" value="1"/>
</dbReference>
<keyword evidence="12" id="KW-1185">Reference proteome</keyword>
<dbReference type="GO" id="GO:0005524">
    <property type="term" value="F:ATP binding"/>
    <property type="evidence" value="ECO:0007669"/>
    <property type="project" value="UniProtKB-KW"/>
</dbReference>
<feature type="transmembrane region" description="Helical" evidence="8">
    <location>
        <begin position="280"/>
        <end position="300"/>
    </location>
</feature>
<reference evidence="11 12" key="1">
    <citation type="submission" date="2019-02" db="EMBL/GenBank/DDBJ databases">
        <title>Deep-cultivation of Planctomycetes and their phenomic and genomic characterization uncovers novel biology.</title>
        <authorList>
            <person name="Wiegand S."/>
            <person name="Jogler M."/>
            <person name="Boedeker C."/>
            <person name="Pinto D."/>
            <person name="Vollmers J."/>
            <person name="Rivas-Marin E."/>
            <person name="Kohn T."/>
            <person name="Peeters S.H."/>
            <person name="Heuer A."/>
            <person name="Rast P."/>
            <person name="Oberbeckmann S."/>
            <person name="Bunk B."/>
            <person name="Jeske O."/>
            <person name="Meyerdierks A."/>
            <person name="Storesund J.E."/>
            <person name="Kallscheuer N."/>
            <person name="Luecker S."/>
            <person name="Lage O.M."/>
            <person name="Pohl T."/>
            <person name="Merkel B.J."/>
            <person name="Hornburger P."/>
            <person name="Mueller R.-W."/>
            <person name="Bruemmer F."/>
            <person name="Labrenz M."/>
            <person name="Spormann A.M."/>
            <person name="Op den Camp H."/>
            <person name="Overmann J."/>
            <person name="Amann R."/>
            <person name="Jetten M.S.M."/>
            <person name="Mascher T."/>
            <person name="Medema M.H."/>
            <person name="Devos D.P."/>
            <person name="Kaster A.-K."/>
            <person name="Ovreas L."/>
            <person name="Rohde M."/>
            <person name="Galperin M.Y."/>
            <person name="Jogler C."/>
        </authorList>
    </citation>
    <scope>NUCLEOTIDE SEQUENCE [LARGE SCALE GENOMIC DNA]</scope>
    <source>
        <strain evidence="11 12">Pan265</strain>
    </source>
</reference>
<evidence type="ECO:0000259" key="9">
    <source>
        <dbReference type="PROSITE" id="PS50893"/>
    </source>
</evidence>
<dbReference type="Pfam" id="PF00664">
    <property type="entry name" value="ABC_membrane"/>
    <property type="match status" value="1"/>
</dbReference>
<keyword evidence="7 8" id="KW-0472">Membrane</keyword>
<dbReference type="InterPro" id="IPR036640">
    <property type="entry name" value="ABC1_TM_sf"/>
</dbReference>
<keyword evidence="5 11" id="KW-0067">ATP-binding</keyword>
<dbReference type="InterPro" id="IPR003593">
    <property type="entry name" value="AAA+_ATPase"/>
</dbReference>